<proteinExistence type="predicted"/>
<protein>
    <recommendedName>
        <fullName evidence="3">BESS domain-containing protein</fullName>
    </recommendedName>
</protein>
<dbReference type="Pfam" id="PF02944">
    <property type="entry name" value="BESS"/>
    <property type="match status" value="1"/>
</dbReference>
<name>A0AA88PRJ8_9TELE</name>
<feature type="domain" description="BESS" evidence="3">
    <location>
        <begin position="95"/>
        <end position="134"/>
    </location>
</feature>
<evidence type="ECO:0000313" key="5">
    <source>
        <dbReference type="Proteomes" id="UP001187343"/>
    </source>
</evidence>
<dbReference type="GO" id="GO:0005634">
    <property type="term" value="C:nucleus"/>
    <property type="evidence" value="ECO:0007669"/>
    <property type="project" value="UniProtKB-SubCell"/>
</dbReference>
<keyword evidence="1" id="KW-0539">Nucleus</keyword>
<evidence type="ECO:0000256" key="2">
    <source>
        <dbReference type="SAM" id="MobiDB-lite"/>
    </source>
</evidence>
<accession>A0AA88PRJ8</accession>
<dbReference type="AlphaFoldDB" id="A0AA88PRJ8"/>
<dbReference type="PROSITE" id="PS51031">
    <property type="entry name" value="BESS"/>
    <property type="match status" value="1"/>
</dbReference>
<evidence type="ECO:0000256" key="1">
    <source>
        <dbReference type="PROSITE-ProRule" id="PRU00371"/>
    </source>
</evidence>
<dbReference type="InterPro" id="IPR004210">
    <property type="entry name" value="BESS_motif"/>
</dbReference>
<keyword evidence="5" id="KW-1185">Reference proteome</keyword>
<reference evidence="4" key="1">
    <citation type="submission" date="2023-08" db="EMBL/GenBank/DDBJ databases">
        <title>Chromosome-level Genome Assembly of mud carp (Cirrhinus molitorella).</title>
        <authorList>
            <person name="Liu H."/>
        </authorList>
    </citation>
    <scope>NUCLEOTIDE SEQUENCE</scope>
    <source>
        <strain evidence="4">Prfri</strain>
        <tissue evidence="4">Muscle</tissue>
    </source>
</reference>
<gene>
    <name evidence="4" type="ORF">Q8A67_012129</name>
</gene>
<sequence length="175" mass="19796">MSVVADRLPKKKKSWKFMKVMEFLASSTEPRSNIEECADVEDGSETSFCTSGGSTPSEPVKSTSKKRKRPDTPDFVERYLAARETRDREREERRDDDIGLFLQSLAPVIRRLPLAKQSSIKMRFHQILHEAEYGHSEVLHPQLPVQSPVSFYRAPPHPSMSVLVAPGLHCSMSAL</sequence>
<dbReference type="Proteomes" id="UP001187343">
    <property type="component" value="Unassembled WGS sequence"/>
</dbReference>
<comment type="caution">
    <text evidence="4">The sequence shown here is derived from an EMBL/GenBank/DDBJ whole genome shotgun (WGS) entry which is preliminary data.</text>
</comment>
<feature type="compositionally biased region" description="Polar residues" evidence="2">
    <location>
        <begin position="45"/>
        <end position="62"/>
    </location>
</feature>
<dbReference type="EMBL" id="JAUYZG010000011">
    <property type="protein sequence ID" value="KAK2894900.1"/>
    <property type="molecule type" value="Genomic_DNA"/>
</dbReference>
<evidence type="ECO:0000259" key="3">
    <source>
        <dbReference type="PROSITE" id="PS51031"/>
    </source>
</evidence>
<dbReference type="GO" id="GO:0003677">
    <property type="term" value="F:DNA binding"/>
    <property type="evidence" value="ECO:0007669"/>
    <property type="project" value="InterPro"/>
</dbReference>
<comment type="subcellular location">
    <subcellularLocation>
        <location evidence="1">Nucleus</location>
    </subcellularLocation>
</comment>
<evidence type="ECO:0000313" key="4">
    <source>
        <dbReference type="EMBL" id="KAK2894900.1"/>
    </source>
</evidence>
<organism evidence="4 5">
    <name type="scientific">Cirrhinus molitorella</name>
    <name type="common">mud carp</name>
    <dbReference type="NCBI Taxonomy" id="172907"/>
    <lineage>
        <taxon>Eukaryota</taxon>
        <taxon>Metazoa</taxon>
        <taxon>Chordata</taxon>
        <taxon>Craniata</taxon>
        <taxon>Vertebrata</taxon>
        <taxon>Euteleostomi</taxon>
        <taxon>Actinopterygii</taxon>
        <taxon>Neopterygii</taxon>
        <taxon>Teleostei</taxon>
        <taxon>Ostariophysi</taxon>
        <taxon>Cypriniformes</taxon>
        <taxon>Cyprinidae</taxon>
        <taxon>Labeoninae</taxon>
        <taxon>Labeonini</taxon>
        <taxon>Cirrhinus</taxon>
    </lineage>
</organism>
<feature type="region of interest" description="Disordered" evidence="2">
    <location>
        <begin position="27"/>
        <end position="74"/>
    </location>
</feature>